<dbReference type="AlphaFoldDB" id="A0A1U6HXX4"/>
<dbReference type="RefSeq" id="WP_054944528.1">
    <property type="nucleotide sequence ID" value="NZ_FVZE01000003.1"/>
</dbReference>
<evidence type="ECO:0000313" key="2">
    <source>
        <dbReference type="EMBL" id="SLK00566.1"/>
    </source>
</evidence>
<dbReference type="EMBL" id="FVZE01000003">
    <property type="protein sequence ID" value="SLK00566.1"/>
    <property type="molecule type" value="Genomic_DNA"/>
</dbReference>
<accession>A0A1U6HXX4</accession>
<dbReference type="Pfam" id="PF13577">
    <property type="entry name" value="SnoaL_4"/>
    <property type="match status" value="1"/>
</dbReference>
<feature type="domain" description="SnoaL-like" evidence="1">
    <location>
        <begin position="6"/>
        <end position="126"/>
    </location>
</feature>
<sequence length="142" mass="16460">MTAIEIAEVAALRHACETYALGADRRDKNLWRAVLTQDCVIEGPGFRSEGLDTNLGSLDLLSRMFRTTRHTVHQVHAEFEGHEARSETYATADHLLQDGDVILSWSIRYIDRWRHEEGLWRIAHRRLVIDWEETRPVKVQQA</sequence>
<dbReference type="InterPro" id="IPR037401">
    <property type="entry name" value="SnoaL-like"/>
</dbReference>
<keyword evidence="3" id="KW-1185">Reference proteome</keyword>
<gene>
    <name evidence="2" type="ORF">SAMN06295987_103310</name>
</gene>
<dbReference type="SUPFAM" id="SSF54427">
    <property type="entry name" value="NTF2-like"/>
    <property type="match status" value="1"/>
</dbReference>
<reference evidence="3" key="1">
    <citation type="submission" date="2017-02" db="EMBL/GenBank/DDBJ databases">
        <authorList>
            <person name="Varghese N."/>
            <person name="Submissions S."/>
        </authorList>
    </citation>
    <scope>NUCLEOTIDE SEQUENCE [LARGE SCALE GENOMIC DNA]</scope>
    <source>
        <strain evidence="3">SM117</strain>
    </source>
</reference>
<dbReference type="Proteomes" id="UP000190989">
    <property type="component" value="Unassembled WGS sequence"/>
</dbReference>
<dbReference type="STRING" id="428990.SAMN06295987_103310"/>
<dbReference type="InterPro" id="IPR032710">
    <property type="entry name" value="NTF2-like_dom_sf"/>
</dbReference>
<name>A0A1U6HXX4_9SPHN</name>
<dbReference type="Gene3D" id="3.10.450.50">
    <property type="match status" value="1"/>
</dbReference>
<protein>
    <submittedName>
        <fullName evidence="2">SnoaL-like domain-containing protein</fullName>
    </submittedName>
</protein>
<evidence type="ECO:0000259" key="1">
    <source>
        <dbReference type="Pfam" id="PF13577"/>
    </source>
</evidence>
<organism evidence="2 3">
    <name type="scientific">Novosphingobium mathurense</name>
    <dbReference type="NCBI Taxonomy" id="428990"/>
    <lineage>
        <taxon>Bacteria</taxon>
        <taxon>Pseudomonadati</taxon>
        <taxon>Pseudomonadota</taxon>
        <taxon>Alphaproteobacteria</taxon>
        <taxon>Sphingomonadales</taxon>
        <taxon>Sphingomonadaceae</taxon>
        <taxon>Novosphingobium</taxon>
    </lineage>
</organism>
<evidence type="ECO:0000313" key="3">
    <source>
        <dbReference type="Proteomes" id="UP000190989"/>
    </source>
</evidence>
<proteinExistence type="predicted"/>